<dbReference type="InterPro" id="IPR045584">
    <property type="entry name" value="Pilin-like"/>
</dbReference>
<gene>
    <name evidence="2" type="ORF">D7I47_04430</name>
</gene>
<dbReference type="NCBIfam" id="TIGR02532">
    <property type="entry name" value="IV_pilin_GFxxxE"/>
    <property type="match status" value="1"/>
</dbReference>
<keyword evidence="3" id="KW-1185">Reference proteome</keyword>
<reference evidence="3" key="1">
    <citation type="submission" date="2018-09" db="EMBL/GenBank/DDBJ databases">
        <title>Genome sequencing of strain 2DFWR-13.</title>
        <authorList>
            <person name="Heo J."/>
            <person name="Kim S.-J."/>
            <person name="Kwon S.-W."/>
        </authorList>
    </citation>
    <scope>NUCLEOTIDE SEQUENCE [LARGE SCALE GENOMIC DNA]</scope>
    <source>
        <strain evidence="3">2DFWR-13</strain>
    </source>
</reference>
<evidence type="ECO:0000313" key="3">
    <source>
        <dbReference type="Proteomes" id="UP000278886"/>
    </source>
</evidence>
<accession>A0A387B266</accession>
<keyword evidence="1" id="KW-0472">Membrane</keyword>
<evidence type="ECO:0000256" key="1">
    <source>
        <dbReference type="SAM" id="Phobius"/>
    </source>
</evidence>
<dbReference type="SUPFAM" id="SSF54523">
    <property type="entry name" value="Pili subunits"/>
    <property type="match status" value="1"/>
</dbReference>
<proteinExistence type="predicted"/>
<dbReference type="Proteomes" id="UP000278886">
    <property type="component" value="Chromosome"/>
</dbReference>
<dbReference type="PROSITE" id="PS00409">
    <property type="entry name" value="PROKAR_NTER_METHYL"/>
    <property type="match status" value="1"/>
</dbReference>
<dbReference type="OrthoDB" id="5123098at2"/>
<protein>
    <submittedName>
        <fullName evidence="2">Prepilin-type N-terminal cleavage/methylation domain-containing protein</fullName>
    </submittedName>
</protein>
<keyword evidence="1" id="KW-1133">Transmembrane helix</keyword>
<sequence>MTRITKALWAKRADLEKKEEGFTLIELLIVVIIIGILAAIAIPVYLNIQQGAWKSSVESDLGNVAISLQAASTQNNGSFAGLTVPGASTASVAGKYDITKTTGGAVVGSYTVSPGNTVAITIATDGSYTLVGSNSNLTGQSITYSSATGGLGSWTTGTATS</sequence>
<dbReference type="EMBL" id="CP032630">
    <property type="protein sequence ID" value="AYF97582.1"/>
    <property type="molecule type" value="Genomic_DNA"/>
</dbReference>
<dbReference type="KEGG" id="lyd:D7I47_04430"/>
<organism evidence="2 3">
    <name type="scientific">Protaetiibacter intestinalis</name>
    <dbReference type="NCBI Taxonomy" id="2419774"/>
    <lineage>
        <taxon>Bacteria</taxon>
        <taxon>Bacillati</taxon>
        <taxon>Actinomycetota</taxon>
        <taxon>Actinomycetes</taxon>
        <taxon>Micrococcales</taxon>
        <taxon>Microbacteriaceae</taxon>
        <taxon>Protaetiibacter</taxon>
    </lineage>
</organism>
<name>A0A387B266_9MICO</name>
<evidence type="ECO:0000313" key="2">
    <source>
        <dbReference type="EMBL" id="AYF97582.1"/>
    </source>
</evidence>
<dbReference type="Gene3D" id="3.30.700.10">
    <property type="entry name" value="Glycoprotein, Type 4 Pilin"/>
    <property type="match status" value="1"/>
</dbReference>
<dbReference type="RefSeq" id="WP_120761931.1">
    <property type="nucleotide sequence ID" value="NZ_CP032630.1"/>
</dbReference>
<dbReference type="PANTHER" id="PTHR30093">
    <property type="entry name" value="GENERAL SECRETION PATHWAY PROTEIN G"/>
    <property type="match status" value="1"/>
</dbReference>
<dbReference type="AlphaFoldDB" id="A0A387B266"/>
<dbReference type="Pfam" id="PF07963">
    <property type="entry name" value="N_methyl"/>
    <property type="match status" value="1"/>
</dbReference>
<keyword evidence="1" id="KW-0812">Transmembrane</keyword>
<dbReference type="InterPro" id="IPR012902">
    <property type="entry name" value="N_methyl_site"/>
</dbReference>
<feature type="transmembrane region" description="Helical" evidence="1">
    <location>
        <begin position="21"/>
        <end position="46"/>
    </location>
</feature>